<dbReference type="Proteomes" id="UP001185028">
    <property type="component" value="Unassembled WGS sequence"/>
</dbReference>
<dbReference type="InterPro" id="IPR016084">
    <property type="entry name" value="Haem_Oase-like_multi-hlx"/>
</dbReference>
<dbReference type="RefSeq" id="WP_188776906.1">
    <property type="nucleotide sequence ID" value="NZ_BMMB01000008.1"/>
</dbReference>
<dbReference type="SUPFAM" id="SSF48613">
    <property type="entry name" value="Heme oxygenase-like"/>
    <property type="match status" value="1"/>
</dbReference>
<protein>
    <submittedName>
        <fullName evidence="1">Heme oxygenase</fullName>
    </submittedName>
</protein>
<dbReference type="EMBL" id="JAVDQH010000005">
    <property type="protein sequence ID" value="MDR6243706.1"/>
    <property type="molecule type" value="Genomic_DNA"/>
</dbReference>
<proteinExistence type="predicted"/>
<evidence type="ECO:0000313" key="1">
    <source>
        <dbReference type="EMBL" id="MDR6243706.1"/>
    </source>
</evidence>
<gene>
    <name evidence="1" type="ORF">JOC58_001599</name>
</gene>
<dbReference type="InterPro" id="IPR016053">
    <property type="entry name" value="Haem_Oase-like"/>
</dbReference>
<keyword evidence="2" id="KW-1185">Reference proteome</keyword>
<dbReference type="Gene3D" id="1.20.910.10">
    <property type="entry name" value="Heme oxygenase-like"/>
    <property type="match status" value="1"/>
</dbReference>
<name>A0ABU1IXR5_9BACL</name>
<sequence length="195" mass="22162">MSTDILERLRVDTADSHQQIENNSYARSMMDKSMTLPQYTQYLQLFYGFLKPLEQRAIHSGLPTELGLDMDIRGKTALLESDLLHLGLTSAQLSELPLCTNLPDISTAERLIGCFYVIEGSTLGGQIITKQLMKFLPVEPEAGISYFNGYGQQTRDQWLSFRELILKYGQSDASRHEIVHSARETFDLLQQWINA</sequence>
<dbReference type="Pfam" id="PF01126">
    <property type="entry name" value="Heme_oxygenase"/>
    <property type="match status" value="1"/>
</dbReference>
<comment type="caution">
    <text evidence="1">The sequence shown here is derived from an EMBL/GenBank/DDBJ whole genome shotgun (WGS) entry which is preliminary data.</text>
</comment>
<dbReference type="CDD" id="cd19166">
    <property type="entry name" value="HemeO-bac"/>
    <property type="match status" value="1"/>
</dbReference>
<organism evidence="1 2">
    <name type="scientific">Paenibacillus hunanensis</name>
    <dbReference type="NCBI Taxonomy" id="539262"/>
    <lineage>
        <taxon>Bacteria</taxon>
        <taxon>Bacillati</taxon>
        <taxon>Bacillota</taxon>
        <taxon>Bacilli</taxon>
        <taxon>Bacillales</taxon>
        <taxon>Paenibacillaceae</taxon>
        <taxon>Paenibacillus</taxon>
    </lineage>
</organism>
<reference evidence="1 2" key="1">
    <citation type="submission" date="2023-07" db="EMBL/GenBank/DDBJ databases">
        <title>Genomic Encyclopedia of Type Strains, Phase IV (KMG-IV): sequencing the most valuable type-strain genomes for metagenomic binning, comparative biology and taxonomic classification.</title>
        <authorList>
            <person name="Goeker M."/>
        </authorList>
    </citation>
    <scope>NUCLEOTIDE SEQUENCE [LARGE SCALE GENOMIC DNA]</scope>
    <source>
        <strain evidence="1 2">DSM 22170</strain>
    </source>
</reference>
<accession>A0ABU1IXR5</accession>
<evidence type="ECO:0000313" key="2">
    <source>
        <dbReference type="Proteomes" id="UP001185028"/>
    </source>
</evidence>